<feature type="binding site" evidence="6">
    <location>
        <position position="112"/>
    </location>
    <ligand>
        <name>(6R)-10-formyltetrahydrofolate</name>
        <dbReference type="ChEBI" id="CHEBI:195366"/>
    </ligand>
</feature>
<comment type="pathway">
    <text evidence="1 6">Purine metabolism; IMP biosynthesis via de novo pathway; N(2)-formyl-N(1)-(5-phospho-D-ribosyl)glycinamide from N(1)-(5-phospho-D-ribosyl)glycinamide (10-formyl THF route): step 1/1.</text>
</comment>
<feature type="site" description="Raises pKa of active site His" evidence="6">
    <location>
        <position position="150"/>
    </location>
</feature>
<feature type="domain" description="Formyl transferase N-terminal" evidence="7">
    <location>
        <begin position="10"/>
        <end position="187"/>
    </location>
</feature>
<protein>
    <recommendedName>
        <fullName evidence="6">Phosphoribosylglycinamide formyltransferase</fullName>
        <ecNumber evidence="6">2.1.2.2</ecNumber>
    </recommendedName>
    <alternativeName>
        <fullName evidence="6">5'-phosphoribosylglycinamide transformylase</fullName>
    </alternativeName>
    <alternativeName>
        <fullName evidence="6">GAR transformylase</fullName>
        <shortName evidence="6">GART</shortName>
    </alternativeName>
</protein>
<dbReference type="InterPro" id="IPR001555">
    <property type="entry name" value="GART_AS"/>
</dbReference>
<dbReference type="PANTHER" id="PTHR43369">
    <property type="entry name" value="PHOSPHORIBOSYLGLYCINAMIDE FORMYLTRANSFERASE"/>
    <property type="match status" value="1"/>
</dbReference>
<evidence type="ECO:0000256" key="4">
    <source>
        <dbReference type="ARBA" id="ARBA00038440"/>
    </source>
</evidence>
<dbReference type="PROSITE" id="PS00373">
    <property type="entry name" value="GART"/>
    <property type="match status" value="1"/>
</dbReference>
<dbReference type="InterPro" id="IPR002376">
    <property type="entry name" value="Formyl_transf_N"/>
</dbReference>
<gene>
    <name evidence="6" type="primary">purN</name>
    <name evidence="8" type="ORF">AVDCRST_MAG86-1877</name>
</gene>
<name>A0A6J4V9T6_9DEIN</name>
<dbReference type="InterPro" id="IPR004607">
    <property type="entry name" value="GART"/>
</dbReference>
<dbReference type="Gene3D" id="3.40.50.170">
    <property type="entry name" value="Formyl transferase, N-terminal domain"/>
    <property type="match status" value="1"/>
</dbReference>
<comment type="caution">
    <text evidence="6">Lacks conserved residue(s) required for the propagation of feature annotation.</text>
</comment>
<dbReference type="UniPathway" id="UPA00074">
    <property type="reaction ID" value="UER00126"/>
</dbReference>
<comment type="function">
    <text evidence="6">Catalyzes the transfer of a formyl group from 10-formyltetrahydrofolate to 5-phospho-ribosyl-glycinamide (GAR), producing 5-phospho-ribosyl-N-formylglycinamide (FGAR) and tetrahydrofolate.</text>
</comment>
<dbReference type="GO" id="GO:0006189">
    <property type="term" value="P:'de novo' IMP biosynthetic process"/>
    <property type="evidence" value="ECO:0007669"/>
    <property type="project" value="UniProtKB-UniRule"/>
</dbReference>
<accession>A0A6J4V9T6</accession>
<feature type="binding site" evidence="6">
    <location>
        <begin position="19"/>
        <end position="21"/>
    </location>
    <ligand>
        <name>N(1)-(5-phospho-beta-D-ribosyl)glycinamide</name>
        <dbReference type="ChEBI" id="CHEBI:143788"/>
    </ligand>
</feature>
<dbReference type="GO" id="GO:0004644">
    <property type="term" value="F:phosphoribosylglycinamide formyltransferase activity"/>
    <property type="evidence" value="ECO:0007669"/>
    <property type="project" value="UniProtKB-UniRule"/>
</dbReference>
<dbReference type="CDD" id="cd08645">
    <property type="entry name" value="FMT_core_GART"/>
    <property type="match status" value="1"/>
</dbReference>
<evidence type="ECO:0000256" key="3">
    <source>
        <dbReference type="ARBA" id="ARBA00022755"/>
    </source>
</evidence>
<comment type="similarity">
    <text evidence="4 6">Belongs to the GART family.</text>
</comment>
<evidence type="ECO:0000256" key="2">
    <source>
        <dbReference type="ARBA" id="ARBA00022679"/>
    </source>
</evidence>
<dbReference type="GO" id="GO:0005737">
    <property type="term" value="C:cytoplasm"/>
    <property type="evidence" value="ECO:0007669"/>
    <property type="project" value="TreeGrafter"/>
</dbReference>
<feature type="binding site" evidence="6">
    <location>
        <position position="70"/>
    </location>
    <ligand>
        <name>(6R)-10-formyltetrahydrofolate</name>
        <dbReference type="ChEBI" id="CHEBI:195366"/>
    </ligand>
</feature>
<reference evidence="8" key="1">
    <citation type="submission" date="2020-02" db="EMBL/GenBank/DDBJ databases">
        <authorList>
            <person name="Meier V. D."/>
        </authorList>
    </citation>
    <scope>NUCLEOTIDE SEQUENCE</scope>
    <source>
        <strain evidence="8">AVDCRST_MAG86</strain>
    </source>
</reference>
<sequence>MTFPLERPARLAVFASGRGSNLRALAAAFPPGDPFASVVLVLGNRRDAGALSLAEAYGVPARAVPFGGDRDRFEREADALLRTFGVDLVCLAGFMRVLSPAFTARYAGRILNIHPSLLPLFPGLHAQRQALSAGVRESGCTVHFVDAGVDTGEAVVQRRVPVLPGDTEEGLAERILQEEHRAYPEAVRRVLMGQVHSGVGAHA</sequence>
<dbReference type="Pfam" id="PF00551">
    <property type="entry name" value="Formyl_trans_N"/>
    <property type="match status" value="1"/>
</dbReference>
<proteinExistence type="inferred from homology"/>
<evidence type="ECO:0000313" key="8">
    <source>
        <dbReference type="EMBL" id="CAA9573091.1"/>
    </source>
</evidence>
<dbReference type="NCBIfam" id="TIGR00639">
    <property type="entry name" value="PurN"/>
    <property type="match status" value="1"/>
</dbReference>
<evidence type="ECO:0000256" key="1">
    <source>
        <dbReference type="ARBA" id="ARBA00005054"/>
    </source>
</evidence>
<evidence type="ECO:0000256" key="5">
    <source>
        <dbReference type="ARBA" id="ARBA00047664"/>
    </source>
</evidence>
<dbReference type="AlphaFoldDB" id="A0A6J4V9T6"/>
<keyword evidence="3 6" id="KW-0658">Purine biosynthesis</keyword>
<evidence type="ECO:0000256" key="6">
    <source>
        <dbReference type="HAMAP-Rule" id="MF_01930"/>
    </source>
</evidence>
<feature type="active site" description="Proton donor" evidence="6">
    <location>
        <position position="114"/>
    </location>
</feature>
<dbReference type="EC" id="2.1.2.2" evidence="6"/>
<dbReference type="HAMAP" id="MF_01930">
    <property type="entry name" value="PurN"/>
    <property type="match status" value="1"/>
</dbReference>
<dbReference type="PANTHER" id="PTHR43369:SF2">
    <property type="entry name" value="PHOSPHORIBOSYLGLYCINAMIDE FORMYLTRANSFERASE"/>
    <property type="match status" value="1"/>
</dbReference>
<organism evidence="8">
    <name type="scientific">uncultured Truepera sp</name>
    <dbReference type="NCBI Taxonomy" id="543023"/>
    <lineage>
        <taxon>Bacteria</taxon>
        <taxon>Thermotogati</taxon>
        <taxon>Deinococcota</taxon>
        <taxon>Deinococci</taxon>
        <taxon>Trueperales</taxon>
        <taxon>Trueperaceae</taxon>
        <taxon>Truepera</taxon>
        <taxon>environmental samples</taxon>
    </lineage>
</organism>
<evidence type="ECO:0000259" key="7">
    <source>
        <dbReference type="Pfam" id="PF00551"/>
    </source>
</evidence>
<dbReference type="EMBL" id="CADCWP010000144">
    <property type="protein sequence ID" value="CAA9573091.1"/>
    <property type="molecule type" value="Genomic_DNA"/>
</dbReference>
<comment type="catalytic activity">
    <reaction evidence="5 6">
        <text>N(1)-(5-phospho-beta-D-ribosyl)glycinamide + (6R)-10-formyltetrahydrofolate = N(2)-formyl-N(1)-(5-phospho-beta-D-ribosyl)glycinamide + (6S)-5,6,7,8-tetrahydrofolate + H(+)</text>
        <dbReference type="Rhea" id="RHEA:15053"/>
        <dbReference type="ChEBI" id="CHEBI:15378"/>
        <dbReference type="ChEBI" id="CHEBI:57453"/>
        <dbReference type="ChEBI" id="CHEBI:143788"/>
        <dbReference type="ChEBI" id="CHEBI:147286"/>
        <dbReference type="ChEBI" id="CHEBI:195366"/>
        <dbReference type="EC" id="2.1.2.2"/>
    </reaction>
</comment>
<keyword evidence="2 6" id="KW-0808">Transferase</keyword>
<dbReference type="SUPFAM" id="SSF53328">
    <property type="entry name" value="Formyltransferase"/>
    <property type="match status" value="1"/>
</dbReference>
<dbReference type="InterPro" id="IPR036477">
    <property type="entry name" value="Formyl_transf_N_sf"/>
</dbReference>